<accession>A0A8E5MGM5</accession>
<sequence length="58" mass="6244">MGAGQPSPSRQVTGDALRRLQTLMDGAKLLLPAICYARARAFDEAILATYIPLKDAKV</sequence>
<reference evidence="1" key="1">
    <citation type="submission" date="2020-03" db="EMBL/GenBank/DDBJ databases">
        <title>A mixture of massive structural variations and highly conserved coding sequences in Ustilaginoidea virens genome.</title>
        <authorList>
            <person name="Zhang K."/>
            <person name="Zhao Z."/>
            <person name="Zhang Z."/>
            <person name="Li Y."/>
            <person name="Hsiang T."/>
            <person name="Sun W."/>
        </authorList>
    </citation>
    <scope>NUCLEOTIDE SEQUENCE</scope>
    <source>
        <strain evidence="1">UV-8b</strain>
    </source>
</reference>
<name>A0A8E5MGM5_USTVR</name>
<protein>
    <submittedName>
        <fullName evidence="1">Uncharacterized protein</fullName>
    </submittedName>
</protein>
<proteinExistence type="predicted"/>
<dbReference type="RefSeq" id="XP_042996740.1">
    <property type="nucleotide sequence ID" value="XM_043140806.1"/>
</dbReference>
<dbReference type="AlphaFoldDB" id="A0A8E5MGM5"/>
<dbReference type="KEGG" id="uvi:66064086"/>
<dbReference type="Proteomes" id="UP000027002">
    <property type="component" value="Chromosome 2"/>
</dbReference>
<evidence type="ECO:0000313" key="1">
    <source>
        <dbReference type="EMBL" id="QUC19067.1"/>
    </source>
</evidence>
<keyword evidence="2" id="KW-1185">Reference proteome</keyword>
<organism evidence="1 2">
    <name type="scientific">Ustilaginoidea virens</name>
    <name type="common">Rice false smut fungus</name>
    <name type="synonym">Villosiclava virens</name>
    <dbReference type="NCBI Taxonomy" id="1159556"/>
    <lineage>
        <taxon>Eukaryota</taxon>
        <taxon>Fungi</taxon>
        <taxon>Dikarya</taxon>
        <taxon>Ascomycota</taxon>
        <taxon>Pezizomycotina</taxon>
        <taxon>Sordariomycetes</taxon>
        <taxon>Hypocreomycetidae</taxon>
        <taxon>Hypocreales</taxon>
        <taxon>Clavicipitaceae</taxon>
        <taxon>Ustilaginoidea</taxon>
    </lineage>
</organism>
<gene>
    <name evidence="1" type="ORF">UV8b_03308</name>
</gene>
<dbReference type="EMBL" id="CP072754">
    <property type="protein sequence ID" value="QUC19067.1"/>
    <property type="molecule type" value="Genomic_DNA"/>
</dbReference>
<evidence type="ECO:0000313" key="2">
    <source>
        <dbReference type="Proteomes" id="UP000027002"/>
    </source>
</evidence>
<dbReference type="GeneID" id="66064086"/>